<dbReference type="EMBL" id="JALLPJ020001226">
    <property type="protein sequence ID" value="KAL3773630.1"/>
    <property type="molecule type" value="Genomic_DNA"/>
</dbReference>
<feature type="region of interest" description="Disordered" evidence="2">
    <location>
        <begin position="1"/>
        <end position="29"/>
    </location>
</feature>
<name>A0ABD3NC44_9STRA</name>
<feature type="region of interest" description="Disordered" evidence="2">
    <location>
        <begin position="171"/>
        <end position="213"/>
    </location>
</feature>
<keyword evidence="1" id="KW-0833">Ubl conjugation pathway</keyword>
<accession>A0ABD3NC44</accession>
<reference evidence="4 5" key="1">
    <citation type="submission" date="2024-10" db="EMBL/GenBank/DDBJ databases">
        <title>Updated reference genomes for cyclostephanoid diatoms.</title>
        <authorList>
            <person name="Roberts W.R."/>
            <person name="Alverson A.J."/>
        </authorList>
    </citation>
    <scope>NUCLEOTIDE SEQUENCE [LARGE SCALE GENOMIC DNA]</scope>
    <source>
        <strain evidence="4 5">AJA010-31</strain>
    </source>
</reference>
<gene>
    <name evidence="4" type="ORF">ACHAWO_012483</name>
</gene>
<organism evidence="4 5">
    <name type="scientific">Cyclotella atomus</name>
    <dbReference type="NCBI Taxonomy" id="382360"/>
    <lineage>
        <taxon>Eukaryota</taxon>
        <taxon>Sar</taxon>
        <taxon>Stramenopiles</taxon>
        <taxon>Ochrophyta</taxon>
        <taxon>Bacillariophyta</taxon>
        <taxon>Coscinodiscophyceae</taxon>
        <taxon>Thalassiosirophycidae</taxon>
        <taxon>Stephanodiscales</taxon>
        <taxon>Stephanodiscaceae</taxon>
        <taxon>Cyclotella</taxon>
    </lineage>
</organism>
<dbReference type="AlphaFoldDB" id="A0ABD3NC44"/>
<proteinExistence type="predicted"/>
<evidence type="ECO:0000313" key="4">
    <source>
        <dbReference type="EMBL" id="KAL3773630.1"/>
    </source>
</evidence>
<dbReference type="InterPro" id="IPR045464">
    <property type="entry name" value="Hrt3/FBXO9_C"/>
</dbReference>
<sequence>MKTSRRGSDPSLPVIRETSTAAAENQDDLEDREEQLLFDRDNAALEEAGGDDEDGEDVAVIESTTENITEQGPIYVESATSGDKWQLSWPIWHMLPRNERRAIAAKHGYKTIGDFEEYMSLARAVDESEGRVQERSGIITLPAIHDVEHEDVEYIGRTPERTAQISINGASDGLQNTEWHPPFANPFADGADDDSSISSADDRNNLADQTTTQNEEVDLEIHLENIKLGGLPCQLPDEILHKCFSYLPVDNHASLALVSPHWSRFTRCETLYKALCERVYLNQSKRKQLHVSRFGSYRNMLELRPRVRTGGGVYVLKYQEVRKIQRDMWTEIPLGAVLESVYFRYLYFFEDGRVMYALTHAGPHEMIPRFRRMLIHGYGSKDKWGVWGQYQLRCVLFILLACLNAAIQTSSLGNTKYRKDEIIVKVSHEWTDVCFKMRVIPSNKVLCYDSGDRGMYTTLHLEKHMSSSMGDFDEERSPDLVDHDIPTTSYFRFLRDKRI</sequence>
<evidence type="ECO:0000259" key="3">
    <source>
        <dbReference type="PROSITE" id="PS50181"/>
    </source>
</evidence>
<dbReference type="Gene3D" id="1.20.1280.50">
    <property type="match status" value="1"/>
</dbReference>
<evidence type="ECO:0000256" key="1">
    <source>
        <dbReference type="ARBA" id="ARBA00022786"/>
    </source>
</evidence>
<dbReference type="PROSITE" id="PS50181">
    <property type="entry name" value="FBOX"/>
    <property type="match status" value="1"/>
</dbReference>
<protein>
    <recommendedName>
        <fullName evidence="3">F-box domain-containing protein</fullName>
    </recommendedName>
</protein>
<evidence type="ECO:0000256" key="2">
    <source>
        <dbReference type="SAM" id="MobiDB-lite"/>
    </source>
</evidence>
<dbReference type="Proteomes" id="UP001530400">
    <property type="component" value="Unassembled WGS sequence"/>
</dbReference>
<dbReference type="Pfam" id="PF19270">
    <property type="entry name" value="FBO_C"/>
    <property type="match status" value="1"/>
</dbReference>
<dbReference type="CDD" id="cd09917">
    <property type="entry name" value="F-box_SF"/>
    <property type="match status" value="1"/>
</dbReference>
<keyword evidence="5" id="KW-1185">Reference proteome</keyword>
<comment type="caution">
    <text evidence="4">The sequence shown here is derived from an EMBL/GenBank/DDBJ whole genome shotgun (WGS) entry which is preliminary data.</text>
</comment>
<dbReference type="PANTHER" id="PTHR12874">
    <property type="entry name" value="F-BOX ONLY PROTEIN 48-RELATED"/>
    <property type="match status" value="1"/>
</dbReference>
<dbReference type="Pfam" id="PF12937">
    <property type="entry name" value="F-box-like"/>
    <property type="match status" value="1"/>
</dbReference>
<feature type="domain" description="F-box" evidence="3">
    <location>
        <begin position="234"/>
        <end position="275"/>
    </location>
</feature>
<evidence type="ECO:0000313" key="5">
    <source>
        <dbReference type="Proteomes" id="UP001530400"/>
    </source>
</evidence>
<dbReference type="InterPro" id="IPR001810">
    <property type="entry name" value="F-box_dom"/>
</dbReference>
<dbReference type="PANTHER" id="PTHR12874:SF9">
    <property type="entry name" value="F-BOX ONLY PROTEIN 48"/>
    <property type="match status" value="1"/>
</dbReference>
<dbReference type="SUPFAM" id="SSF81383">
    <property type="entry name" value="F-box domain"/>
    <property type="match status" value="1"/>
</dbReference>
<dbReference type="InterPro" id="IPR036047">
    <property type="entry name" value="F-box-like_dom_sf"/>
</dbReference>